<dbReference type="GO" id="GO:0001228">
    <property type="term" value="F:DNA-binding transcription activator activity, RNA polymerase II-specific"/>
    <property type="evidence" value="ECO:0007669"/>
    <property type="project" value="TreeGrafter"/>
</dbReference>
<keyword evidence="3" id="KW-1185">Reference proteome</keyword>
<dbReference type="STRING" id="1073089.A0A1L9RG72"/>
<evidence type="ECO:0000313" key="2">
    <source>
        <dbReference type="EMBL" id="OJJ33936.1"/>
    </source>
</evidence>
<dbReference type="OrthoDB" id="10254221at2759"/>
<dbReference type="VEuPathDB" id="FungiDB:ASPWEDRAFT_29126"/>
<name>A0A1L9RG72_ASPWE</name>
<dbReference type="AlphaFoldDB" id="A0A1L9RG72"/>
<dbReference type="InterPro" id="IPR016040">
    <property type="entry name" value="NAD(P)-bd_dom"/>
</dbReference>
<dbReference type="InterPro" id="IPR053157">
    <property type="entry name" value="Sterol_Uptake_Regulator"/>
</dbReference>
<reference evidence="3" key="1">
    <citation type="journal article" date="2017" name="Genome Biol.">
        <title>Comparative genomics reveals high biological diversity and specific adaptations in the industrially and medically important fungal genus Aspergillus.</title>
        <authorList>
            <person name="de Vries R.P."/>
            <person name="Riley R."/>
            <person name="Wiebenga A."/>
            <person name="Aguilar-Osorio G."/>
            <person name="Amillis S."/>
            <person name="Uchima C.A."/>
            <person name="Anderluh G."/>
            <person name="Asadollahi M."/>
            <person name="Askin M."/>
            <person name="Barry K."/>
            <person name="Battaglia E."/>
            <person name="Bayram O."/>
            <person name="Benocci T."/>
            <person name="Braus-Stromeyer S.A."/>
            <person name="Caldana C."/>
            <person name="Canovas D."/>
            <person name="Cerqueira G.C."/>
            <person name="Chen F."/>
            <person name="Chen W."/>
            <person name="Choi C."/>
            <person name="Clum A."/>
            <person name="Dos Santos R.A."/>
            <person name="Damasio A.R."/>
            <person name="Diallinas G."/>
            <person name="Emri T."/>
            <person name="Fekete E."/>
            <person name="Flipphi M."/>
            <person name="Freyberg S."/>
            <person name="Gallo A."/>
            <person name="Gournas C."/>
            <person name="Habgood R."/>
            <person name="Hainaut M."/>
            <person name="Harispe M.L."/>
            <person name="Henrissat B."/>
            <person name="Hilden K.S."/>
            <person name="Hope R."/>
            <person name="Hossain A."/>
            <person name="Karabika E."/>
            <person name="Karaffa L."/>
            <person name="Karanyi Z."/>
            <person name="Krasevec N."/>
            <person name="Kuo A."/>
            <person name="Kusch H."/>
            <person name="LaButti K."/>
            <person name="Lagendijk E.L."/>
            <person name="Lapidus A."/>
            <person name="Levasseur A."/>
            <person name="Lindquist E."/>
            <person name="Lipzen A."/>
            <person name="Logrieco A.F."/>
            <person name="MacCabe A."/>
            <person name="Maekelae M.R."/>
            <person name="Malavazi I."/>
            <person name="Melin P."/>
            <person name="Meyer V."/>
            <person name="Mielnichuk N."/>
            <person name="Miskei M."/>
            <person name="Molnar A.P."/>
            <person name="Mule G."/>
            <person name="Ngan C.Y."/>
            <person name="Orejas M."/>
            <person name="Orosz E."/>
            <person name="Ouedraogo J.P."/>
            <person name="Overkamp K.M."/>
            <person name="Park H.-S."/>
            <person name="Perrone G."/>
            <person name="Piumi F."/>
            <person name="Punt P.J."/>
            <person name="Ram A.F."/>
            <person name="Ramon A."/>
            <person name="Rauscher S."/>
            <person name="Record E."/>
            <person name="Riano-Pachon D.M."/>
            <person name="Robert V."/>
            <person name="Roehrig J."/>
            <person name="Ruller R."/>
            <person name="Salamov A."/>
            <person name="Salih N.S."/>
            <person name="Samson R.A."/>
            <person name="Sandor E."/>
            <person name="Sanguinetti M."/>
            <person name="Schuetze T."/>
            <person name="Sepcic K."/>
            <person name="Shelest E."/>
            <person name="Sherlock G."/>
            <person name="Sophianopoulou V."/>
            <person name="Squina F.M."/>
            <person name="Sun H."/>
            <person name="Susca A."/>
            <person name="Todd R.B."/>
            <person name="Tsang A."/>
            <person name="Unkles S.E."/>
            <person name="van de Wiele N."/>
            <person name="van Rossen-Uffink D."/>
            <person name="Oliveira J.V."/>
            <person name="Vesth T.C."/>
            <person name="Visser J."/>
            <person name="Yu J.-H."/>
            <person name="Zhou M."/>
            <person name="Andersen M.R."/>
            <person name="Archer D.B."/>
            <person name="Baker S.E."/>
            <person name="Benoit I."/>
            <person name="Brakhage A.A."/>
            <person name="Braus G.H."/>
            <person name="Fischer R."/>
            <person name="Frisvad J.C."/>
            <person name="Goldman G.H."/>
            <person name="Houbraken J."/>
            <person name="Oakley B."/>
            <person name="Pocsi I."/>
            <person name="Scazzocchio C."/>
            <person name="Seiboth B."/>
            <person name="vanKuyk P.A."/>
            <person name="Wortman J."/>
            <person name="Dyer P.S."/>
            <person name="Grigoriev I.V."/>
        </authorList>
    </citation>
    <scope>NUCLEOTIDE SEQUENCE [LARGE SCALE GENOMIC DNA]</scope>
    <source>
        <strain evidence="3">DTO 134E9</strain>
    </source>
</reference>
<dbReference type="PANTHER" id="PTHR47784:SF10">
    <property type="entry name" value="TRANSCRIPTION FACTOR, PUTATIVE (AFU_ORTHOLOGUE AFUA_6G14150)-RELATED"/>
    <property type="match status" value="1"/>
</dbReference>
<dbReference type="SUPFAM" id="SSF51735">
    <property type="entry name" value="NAD(P)-binding Rossmann-fold domains"/>
    <property type="match status" value="1"/>
</dbReference>
<sequence length="529" mass="58782">MHFLVLGATGACGSRFCQLALEEGHAVTAFVRNATKIPPTILQNEAVHVIEGTLDDEPSLERASKCGADTFVSFAGPPVGEKGTSILQPLTNGYKALIPKLSSQNITRLLILCTPSYTCDSDTPSFLWRLGAWTMKTFSPGQYREMVSVGVYLTSLSDTVQWTLFRVGGLTNGAEEPVEATYLGSGRDKMWIGRGSVASFRHAQFNGQDPADARPQEQPQFPANSNVAKTTPIERKRNQIQDLQIMHHWCTKTSYSFSEKLHAIFLDDITNTALSQHNTYTYLLDSIFALTSLHMASDAHESNSDYIKNALEYQNTAVPAFRSALENVTESNCDALFASAILLMTCAIVSPLLSKQDTTASSLLLLFDFVKGVHYIISTGREWLQNGPFREFITIHPVEELLSDEIPLKPPIQYLQILDPTNAKNNVYDRAIKILNYCFINDDLAIPWLLIVGDEFMDELQNREPLALMIYMYWGVLLSRLDGVWWAKLAGRKLVGELSVSILSGNIPGCGKEWKEAGIWAKREVGLVD</sequence>
<accession>A0A1L9RG72</accession>
<dbReference type="Gene3D" id="3.40.50.720">
    <property type="entry name" value="NAD(P)-binding Rossmann-like Domain"/>
    <property type="match status" value="1"/>
</dbReference>
<dbReference type="PANTHER" id="PTHR47784">
    <property type="entry name" value="STEROL UPTAKE CONTROL PROTEIN 2"/>
    <property type="match status" value="1"/>
</dbReference>
<dbReference type="InterPro" id="IPR036291">
    <property type="entry name" value="NAD(P)-bd_dom_sf"/>
</dbReference>
<evidence type="ECO:0000313" key="3">
    <source>
        <dbReference type="Proteomes" id="UP000184383"/>
    </source>
</evidence>
<dbReference type="RefSeq" id="XP_040687612.1">
    <property type="nucleotide sequence ID" value="XM_040833232.1"/>
</dbReference>
<evidence type="ECO:0000259" key="1">
    <source>
        <dbReference type="Pfam" id="PF13460"/>
    </source>
</evidence>
<dbReference type="Proteomes" id="UP000184383">
    <property type="component" value="Unassembled WGS sequence"/>
</dbReference>
<organism evidence="2 3">
    <name type="scientific">Aspergillus wentii DTO 134E9</name>
    <dbReference type="NCBI Taxonomy" id="1073089"/>
    <lineage>
        <taxon>Eukaryota</taxon>
        <taxon>Fungi</taxon>
        <taxon>Dikarya</taxon>
        <taxon>Ascomycota</taxon>
        <taxon>Pezizomycotina</taxon>
        <taxon>Eurotiomycetes</taxon>
        <taxon>Eurotiomycetidae</taxon>
        <taxon>Eurotiales</taxon>
        <taxon>Aspergillaceae</taxon>
        <taxon>Aspergillus</taxon>
        <taxon>Aspergillus subgen. Cremei</taxon>
    </lineage>
</organism>
<dbReference type="EMBL" id="KV878213">
    <property type="protein sequence ID" value="OJJ33936.1"/>
    <property type="molecule type" value="Genomic_DNA"/>
</dbReference>
<gene>
    <name evidence="2" type="ORF">ASPWEDRAFT_29126</name>
</gene>
<dbReference type="Pfam" id="PF13460">
    <property type="entry name" value="NAD_binding_10"/>
    <property type="match status" value="1"/>
</dbReference>
<dbReference type="GeneID" id="63749080"/>
<proteinExistence type="predicted"/>
<feature type="domain" description="NAD(P)-binding" evidence="1">
    <location>
        <begin position="7"/>
        <end position="203"/>
    </location>
</feature>
<protein>
    <recommendedName>
        <fullName evidence="1">NAD(P)-binding domain-containing protein</fullName>
    </recommendedName>
</protein>